<dbReference type="STRING" id="573024.SAMN05216208_1252"/>
<dbReference type="Gene3D" id="3.50.30.40">
    <property type="entry name" value="Ribonuclease E inhibitor RraA/RraA-like"/>
    <property type="match status" value="1"/>
</dbReference>
<dbReference type="PANTHER" id="PTHR33254">
    <property type="entry name" value="4-HYDROXY-4-METHYL-2-OXOGLUTARATE ALDOLASE 3-RELATED"/>
    <property type="match status" value="1"/>
</dbReference>
<proteinExistence type="predicted"/>
<dbReference type="PANTHER" id="PTHR33254:SF4">
    <property type="entry name" value="4-HYDROXY-4-METHYL-2-OXOGLUTARATE ALDOLASE 3-RELATED"/>
    <property type="match status" value="1"/>
</dbReference>
<evidence type="ECO:0000256" key="5">
    <source>
        <dbReference type="PIRSR" id="PIRSR605493-1"/>
    </source>
</evidence>
<evidence type="ECO:0000313" key="7">
    <source>
        <dbReference type="Proteomes" id="UP000186019"/>
    </source>
</evidence>
<name>A0A1N7FAH1_9RHOB</name>
<dbReference type="InterPro" id="IPR005493">
    <property type="entry name" value="RraA/RraA-like"/>
</dbReference>
<sequence>MIGFHVHAHPGRVSPELVEAFRALPVANVSDVMSRLSGGGPLLQARHGGGVLAGPAVTVKTRAGDNLMIHKAIDIAEPGDVIVVDADGDVTNAVVGELMVAHARYRGIAGMVIHGAIRDAGAIRAGDFPVFSTGISHRGPYKDGPGTVNAQIGLSGMIVAAGDLILGDEDGVVAIPRAEADAIHEAAVKKAAAEDKQMQQTLVGGMDRSWVDRTLKEKGCIVEIDS</sequence>
<feature type="binding site" evidence="5">
    <location>
        <position position="118"/>
    </location>
    <ligand>
        <name>substrate</name>
    </ligand>
</feature>
<gene>
    <name evidence="6" type="ORF">SAMN05421666_0884</name>
</gene>
<evidence type="ECO:0000256" key="3">
    <source>
        <dbReference type="ARBA" id="ARBA00029596"/>
    </source>
</evidence>
<dbReference type="CDD" id="cd16841">
    <property type="entry name" value="RraA_family"/>
    <property type="match status" value="1"/>
</dbReference>
<dbReference type="Proteomes" id="UP000186019">
    <property type="component" value="Unassembled WGS sequence"/>
</dbReference>
<dbReference type="OrthoDB" id="9812532at2"/>
<feature type="binding site" evidence="5">
    <location>
        <begin position="96"/>
        <end position="99"/>
    </location>
    <ligand>
        <name>substrate</name>
    </ligand>
</feature>
<protein>
    <recommendedName>
        <fullName evidence="2">Putative 4-hydroxy-4-methyl-2-oxoglutarate aldolase</fullName>
    </recommendedName>
    <alternativeName>
        <fullName evidence="3">Regulator of ribonuclease activity homolog</fullName>
    </alternativeName>
    <alternativeName>
        <fullName evidence="4">RraA-like protein</fullName>
    </alternativeName>
</protein>
<keyword evidence="5" id="KW-0479">Metal-binding</keyword>
<organism evidence="6 7">
    <name type="scientific">Roseovarius nanhaiticus</name>
    <dbReference type="NCBI Taxonomy" id="573024"/>
    <lineage>
        <taxon>Bacteria</taxon>
        <taxon>Pseudomonadati</taxon>
        <taxon>Pseudomonadota</taxon>
        <taxon>Alphaproteobacteria</taxon>
        <taxon>Rhodobacterales</taxon>
        <taxon>Roseobacteraceae</taxon>
        <taxon>Roseovarius</taxon>
    </lineage>
</organism>
<dbReference type="RefSeq" id="WP_076531281.1">
    <property type="nucleotide sequence ID" value="NZ_FOAC01000001.1"/>
</dbReference>
<dbReference type="EMBL" id="FTNV01000001">
    <property type="protein sequence ID" value="SIR97337.1"/>
    <property type="molecule type" value="Genomic_DNA"/>
</dbReference>
<evidence type="ECO:0000313" key="6">
    <source>
        <dbReference type="EMBL" id="SIR97337.1"/>
    </source>
</evidence>
<keyword evidence="7" id="KW-1185">Reference proteome</keyword>
<dbReference type="NCBIfam" id="NF004850">
    <property type="entry name" value="PRK06201.1"/>
    <property type="match status" value="1"/>
</dbReference>
<dbReference type="AlphaFoldDB" id="A0A1N7FAH1"/>
<keyword evidence="5" id="KW-0460">Magnesium</keyword>
<dbReference type="SUPFAM" id="SSF89562">
    <property type="entry name" value="RraA-like"/>
    <property type="match status" value="1"/>
</dbReference>
<evidence type="ECO:0000256" key="1">
    <source>
        <dbReference type="ARBA" id="ARBA00001968"/>
    </source>
</evidence>
<evidence type="ECO:0000256" key="4">
    <source>
        <dbReference type="ARBA" id="ARBA00030169"/>
    </source>
</evidence>
<dbReference type="GO" id="GO:0046872">
    <property type="term" value="F:metal ion binding"/>
    <property type="evidence" value="ECO:0007669"/>
    <property type="project" value="UniProtKB-KW"/>
</dbReference>
<evidence type="ECO:0000256" key="2">
    <source>
        <dbReference type="ARBA" id="ARBA00016549"/>
    </source>
</evidence>
<dbReference type="InterPro" id="IPR036704">
    <property type="entry name" value="RraA/RraA-like_sf"/>
</dbReference>
<accession>A0A1N7FAH1</accession>
<feature type="binding site" evidence="5">
    <location>
        <position position="119"/>
    </location>
    <ligand>
        <name>Mg(2+)</name>
        <dbReference type="ChEBI" id="CHEBI:18420"/>
    </ligand>
</feature>
<comment type="cofactor">
    <cofactor evidence="1">
        <name>a divalent metal cation</name>
        <dbReference type="ChEBI" id="CHEBI:60240"/>
    </cofactor>
</comment>
<comment type="cofactor">
    <cofactor evidence="5">
        <name>Mg(2+)</name>
        <dbReference type="ChEBI" id="CHEBI:18420"/>
    </cofactor>
</comment>
<dbReference type="Pfam" id="PF03737">
    <property type="entry name" value="RraA-like"/>
    <property type="match status" value="1"/>
</dbReference>
<reference evidence="6 7" key="1">
    <citation type="submission" date="2017-01" db="EMBL/GenBank/DDBJ databases">
        <authorList>
            <person name="Mah S.A."/>
            <person name="Swanson W.J."/>
            <person name="Moy G.W."/>
            <person name="Vacquier V.D."/>
        </authorList>
    </citation>
    <scope>NUCLEOTIDE SEQUENCE [LARGE SCALE GENOMIC DNA]</scope>
    <source>
        <strain evidence="6 7">DSM 29590</strain>
    </source>
</reference>